<sequence>MSNPELPEVLCVTCKATNEVAQLLRRIDASEHEMKQLRAQMVELTQQMNHVINVKDAPPLLYSFQELDAMYAKFSVLVEEKVMEVKQLGEELQRLRK</sequence>
<reference evidence="2" key="1">
    <citation type="submission" date="2022-08" db="EMBL/GenBank/DDBJ databases">
        <authorList>
            <consortium name="DOE Joint Genome Institute"/>
            <person name="Min B."/>
            <person name="Riley R."/>
            <person name="Sierra-Patev S."/>
            <person name="Naranjo-Ortiz M."/>
            <person name="Looney B."/>
            <person name="Konkel Z."/>
            <person name="Slot J.C."/>
            <person name="Sakamoto Y."/>
            <person name="Steenwyk J.L."/>
            <person name="Rokas A."/>
            <person name="Carro J."/>
            <person name="Camarero S."/>
            <person name="Ferreira P."/>
            <person name="Molpeceres G."/>
            <person name="Ruiz-Duenas F.J."/>
            <person name="Serrano A."/>
            <person name="Henrissat B."/>
            <person name="Drula E."/>
            <person name="Hughes K.W."/>
            <person name="Mata J.L."/>
            <person name="Ishikawa N.K."/>
            <person name="Vargas-Isla R."/>
            <person name="Ushijima S."/>
            <person name="Smith C.A."/>
            <person name="Ahrendt S."/>
            <person name="Andreopoulos W."/>
            <person name="He G."/>
            <person name="Labutti K."/>
            <person name="Lipzen A."/>
            <person name="Ng V."/>
            <person name="Sandor L."/>
            <person name="Barry K."/>
            <person name="Martinez A.T."/>
            <person name="Xiao Y."/>
            <person name="Gibbons J.G."/>
            <person name="Terashima K."/>
            <person name="Hibbett D.S."/>
            <person name="Grigoriev I.V."/>
        </authorList>
    </citation>
    <scope>NUCLEOTIDE SEQUENCE</scope>
    <source>
        <strain evidence="2">TFB9207</strain>
    </source>
</reference>
<organism evidence="2 3">
    <name type="scientific">Lentinula raphanica</name>
    <dbReference type="NCBI Taxonomy" id="153919"/>
    <lineage>
        <taxon>Eukaryota</taxon>
        <taxon>Fungi</taxon>
        <taxon>Dikarya</taxon>
        <taxon>Basidiomycota</taxon>
        <taxon>Agaricomycotina</taxon>
        <taxon>Agaricomycetes</taxon>
        <taxon>Agaricomycetidae</taxon>
        <taxon>Agaricales</taxon>
        <taxon>Marasmiineae</taxon>
        <taxon>Omphalotaceae</taxon>
        <taxon>Lentinula</taxon>
    </lineage>
</organism>
<evidence type="ECO:0000313" key="3">
    <source>
        <dbReference type="Proteomes" id="UP001163846"/>
    </source>
</evidence>
<accession>A0AA38U4E3</accession>
<comment type="caution">
    <text evidence="2">The sequence shown here is derived from an EMBL/GenBank/DDBJ whole genome shotgun (WGS) entry which is preliminary data.</text>
</comment>
<gene>
    <name evidence="2" type="ORF">F5878DRAFT_667590</name>
</gene>
<feature type="coiled-coil region" evidence="1">
    <location>
        <begin position="20"/>
        <end position="54"/>
    </location>
</feature>
<dbReference type="EMBL" id="MU807501">
    <property type="protein sequence ID" value="KAJ3831405.1"/>
    <property type="molecule type" value="Genomic_DNA"/>
</dbReference>
<proteinExistence type="predicted"/>
<dbReference type="AlphaFoldDB" id="A0AA38U4E3"/>
<evidence type="ECO:0000313" key="2">
    <source>
        <dbReference type="EMBL" id="KAJ3831405.1"/>
    </source>
</evidence>
<keyword evidence="3" id="KW-1185">Reference proteome</keyword>
<name>A0AA38U4E3_9AGAR</name>
<keyword evidence="1" id="KW-0175">Coiled coil</keyword>
<evidence type="ECO:0000256" key="1">
    <source>
        <dbReference type="SAM" id="Coils"/>
    </source>
</evidence>
<dbReference type="Proteomes" id="UP001163846">
    <property type="component" value="Unassembled WGS sequence"/>
</dbReference>
<protein>
    <submittedName>
        <fullName evidence="2">Uncharacterized protein</fullName>
    </submittedName>
</protein>